<dbReference type="InterPro" id="IPR017939">
    <property type="entry name" value="G-Glutamylcylcotransferase"/>
</dbReference>
<protein>
    <recommendedName>
        <fullName evidence="4">Gamma-glutamylcyclotransferase</fullName>
    </recommendedName>
</protein>
<name>A0ABQ6Q319_9BACT</name>
<dbReference type="Proteomes" id="UP001307705">
    <property type="component" value="Unassembled WGS sequence"/>
</dbReference>
<comment type="caution">
    <text evidence="2">The sequence shown here is derived from an EMBL/GenBank/DDBJ whole genome shotgun (WGS) entry which is preliminary data.</text>
</comment>
<dbReference type="Pfam" id="PF13772">
    <property type="entry name" value="AIG2_2"/>
    <property type="match status" value="1"/>
</dbReference>
<reference evidence="2 3" key="1">
    <citation type="submission" date="2023-08" db="EMBL/GenBank/DDBJ databases">
        <title>Draft genome sequence of Algoriphagus taiwanensis.</title>
        <authorList>
            <person name="Takatani N."/>
            <person name="Hosokawa M."/>
            <person name="Sawabe T."/>
        </authorList>
    </citation>
    <scope>NUCLEOTIDE SEQUENCE [LARGE SCALE GENOMIC DNA]</scope>
    <source>
        <strain evidence="2 3">JCM 19755</strain>
    </source>
</reference>
<keyword evidence="1" id="KW-0456">Lyase</keyword>
<evidence type="ECO:0000313" key="3">
    <source>
        <dbReference type="Proteomes" id="UP001307705"/>
    </source>
</evidence>
<dbReference type="PANTHER" id="PTHR12935">
    <property type="entry name" value="GAMMA-GLUTAMYLCYCLOTRANSFERASE"/>
    <property type="match status" value="1"/>
</dbReference>
<evidence type="ECO:0000256" key="1">
    <source>
        <dbReference type="ARBA" id="ARBA00023239"/>
    </source>
</evidence>
<gene>
    <name evidence="2" type="ORF">Ataiwa_28460</name>
</gene>
<dbReference type="CDD" id="cd06661">
    <property type="entry name" value="GGCT_like"/>
    <property type="match status" value="1"/>
</dbReference>
<evidence type="ECO:0008006" key="4">
    <source>
        <dbReference type="Google" id="ProtNLM"/>
    </source>
</evidence>
<dbReference type="InterPro" id="IPR013024">
    <property type="entry name" value="GGCT-like"/>
</dbReference>
<sequence length="266" mass="29975">MFNYFGYGSNLNLISLRAKGVTPLYTQKAILKGWKLDFSVQHWFEHEGGMGNIRPTGNPGDQVEGNFYSCPDSQLKQLDQLEAYGIGYDRVEVEVQTKSGLAKAWAYVGLPAFVKPGLLPTRRYLNLILHGARTAGLSEKYIKKLEGQQILLSPDFPVFKAPEGDFPSWDEKTLSDHPMLTGLCGEVFDMSKARWELHSLWPIFGGKDMTLFHIKRHDSSTGEETFSDFLSGDISDGAKKYLNTYLHAYGKEFTYAGKLNYDSHPK</sequence>
<dbReference type="InterPro" id="IPR036568">
    <property type="entry name" value="GGCT-like_sf"/>
</dbReference>
<dbReference type="EMBL" id="BTPE01000010">
    <property type="protein sequence ID" value="GMQ34573.1"/>
    <property type="molecule type" value="Genomic_DNA"/>
</dbReference>
<dbReference type="PANTHER" id="PTHR12935:SF0">
    <property type="entry name" value="GAMMA-GLUTAMYLCYCLOTRANSFERASE"/>
    <property type="match status" value="1"/>
</dbReference>
<dbReference type="SUPFAM" id="SSF110857">
    <property type="entry name" value="Gamma-glutamyl cyclotransferase-like"/>
    <property type="match status" value="1"/>
</dbReference>
<organism evidence="2 3">
    <name type="scientific">Algoriphagus taiwanensis</name>
    <dbReference type="NCBI Taxonomy" id="1445656"/>
    <lineage>
        <taxon>Bacteria</taxon>
        <taxon>Pseudomonadati</taxon>
        <taxon>Bacteroidota</taxon>
        <taxon>Cytophagia</taxon>
        <taxon>Cytophagales</taxon>
        <taxon>Cyclobacteriaceae</taxon>
        <taxon>Algoriphagus</taxon>
    </lineage>
</organism>
<accession>A0ABQ6Q319</accession>
<evidence type="ECO:0000313" key="2">
    <source>
        <dbReference type="EMBL" id="GMQ34573.1"/>
    </source>
</evidence>
<proteinExistence type="predicted"/>
<keyword evidence="3" id="KW-1185">Reference proteome</keyword>
<dbReference type="Gene3D" id="3.10.490.10">
    <property type="entry name" value="Gamma-glutamyl cyclotransferase-like"/>
    <property type="match status" value="1"/>
</dbReference>
<dbReference type="RefSeq" id="WP_338229399.1">
    <property type="nucleotide sequence ID" value="NZ_BTPE01000010.1"/>
</dbReference>